<feature type="region of interest" description="Disordered" evidence="1">
    <location>
        <begin position="196"/>
        <end position="216"/>
    </location>
</feature>
<dbReference type="InParanoid" id="S8EE15"/>
<dbReference type="EMBL" id="KE504131">
    <property type="protein sequence ID" value="EPT03197.1"/>
    <property type="molecule type" value="Genomic_DNA"/>
</dbReference>
<accession>S8EE15</accession>
<gene>
    <name evidence="2" type="ORF">FOMPIDRAFT_115830</name>
</gene>
<reference evidence="2 3" key="1">
    <citation type="journal article" date="2012" name="Science">
        <title>The Paleozoic origin of enzymatic lignin decomposition reconstructed from 31 fungal genomes.</title>
        <authorList>
            <person name="Floudas D."/>
            <person name="Binder M."/>
            <person name="Riley R."/>
            <person name="Barry K."/>
            <person name="Blanchette R.A."/>
            <person name="Henrissat B."/>
            <person name="Martinez A.T."/>
            <person name="Otillar R."/>
            <person name="Spatafora J.W."/>
            <person name="Yadav J.S."/>
            <person name="Aerts A."/>
            <person name="Benoit I."/>
            <person name="Boyd A."/>
            <person name="Carlson A."/>
            <person name="Copeland A."/>
            <person name="Coutinho P.M."/>
            <person name="de Vries R.P."/>
            <person name="Ferreira P."/>
            <person name="Findley K."/>
            <person name="Foster B."/>
            <person name="Gaskell J."/>
            <person name="Glotzer D."/>
            <person name="Gorecki P."/>
            <person name="Heitman J."/>
            <person name="Hesse C."/>
            <person name="Hori C."/>
            <person name="Igarashi K."/>
            <person name="Jurgens J.A."/>
            <person name="Kallen N."/>
            <person name="Kersten P."/>
            <person name="Kohler A."/>
            <person name="Kuees U."/>
            <person name="Kumar T.K.A."/>
            <person name="Kuo A."/>
            <person name="LaButti K."/>
            <person name="Larrondo L.F."/>
            <person name="Lindquist E."/>
            <person name="Ling A."/>
            <person name="Lombard V."/>
            <person name="Lucas S."/>
            <person name="Lundell T."/>
            <person name="Martin R."/>
            <person name="McLaughlin D.J."/>
            <person name="Morgenstern I."/>
            <person name="Morin E."/>
            <person name="Murat C."/>
            <person name="Nagy L.G."/>
            <person name="Nolan M."/>
            <person name="Ohm R.A."/>
            <person name="Patyshakuliyeva A."/>
            <person name="Rokas A."/>
            <person name="Ruiz-Duenas F.J."/>
            <person name="Sabat G."/>
            <person name="Salamov A."/>
            <person name="Samejima M."/>
            <person name="Schmutz J."/>
            <person name="Slot J.C."/>
            <person name="St John F."/>
            <person name="Stenlid J."/>
            <person name="Sun H."/>
            <person name="Sun S."/>
            <person name="Syed K."/>
            <person name="Tsang A."/>
            <person name="Wiebenga A."/>
            <person name="Young D."/>
            <person name="Pisabarro A."/>
            <person name="Eastwood D.C."/>
            <person name="Martin F."/>
            <person name="Cullen D."/>
            <person name="Grigoriev I.V."/>
            <person name="Hibbett D.S."/>
        </authorList>
    </citation>
    <scope>NUCLEOTIDE SEQUENCE</scope>
    <source>
        <strain evidence="3">FP-58527</strain>
    </source>
</reference>
<proteinExistence type="predicted"/>
<name>S8EE15_FOMSC</name>
<evidence type="ECO:0000256" key="1">
    <source>
        <dbReference type="SAM" id="MobiDB-lite"/>
    </source>
</evidence>
<sequence>MFLTWNWNTCTSTTTTQNNLNTVPPRQRDDTTSPSRARSNAARLPVWRTIMDIFVESAPVQGEGGEGTTWVVVVSPPRRITRGLIIRIRSNLNEYGSGRLSKVTRLTRHWVSFKVHGITPLTSIRVPIPWAQLSQVEQFEHLTRYAELSPTPVIGHVFRHTRDDRLGTVNPYRFEVDSADSYLRRQLQLRDARGTDRRIRWETTPPAPGEGEGSHV</sequence>
<feature type="region of interest" description="Disordered" evidence="1">
    <location>
        <begin position="16"/>
        <end position="40"/>
    </location>
</feature>
<evidence type="ECO:0000313" key="2">
    <source>
        <dbReference type="EMBL" id="EPT03197.1"/>
    </source>
</evidence>
<protein>
    <submittedName>
        <fullName evidence="2">Uncharacterized protein</fullName>
    </submittedName>
</protein>
<organism evidence="2 3">
    <name type="scientific">Fomitopsis schrenkii</name>
    <name type="common">Brown rot fungus</name>
    <dbReference type="NCBI Taxonomy" id="2126942"/>
    <lineage>
        <taxon>Eukaryota</taxon>
        <taxon>Fungi</taxon>
        <taxon>Dikarya</taxon>
        <taxon>Basidiomycota</taxon>
        <taxon>Agaricomycotina</taxon>
        <taxon>Agaricomycetes</taxon>
        <taxon>Polyporales</taxon>
        <taxon>Fomitopsis</taxon>
    </lineage>
</organism>
<dbReference type="AlphaFoldDB" id="S8EE15"/>
<evidence type="ECO:0000313" key="3">
    <source>
        <dbReference type="Proteomes" id="UP000015241"/>
    </source>
</evidence>
<keyword evidence="3" id="KW-1185">Reference proteome</keyword>
<dbReference type="Proteomes" id="UP000015241">
    <property type="component" value="Unassembled WGS sequence"/>
</dbReference>
<dbReference type="HOGENOM" id="CLU_1277637_0_0_1"/>